<dbReference type="RefSeq" id="WP_274050591.1">
    <property type="nucleotide sequence ID" value="NZ_CP059693.1"/>
</dbReference>
<organism evidence="2 3">
    <name type="scientific">Thalassomonas haliotis</name>
    <dbReference type="NCBI Taxonomy" id="485448"/>
    <lineage>
        <taxon>Bacteria</taxon>
        <taxon>Pseudomonadati</taxon>
        <taxon>Pseudomonadota</taxon>
        <taxon>Gammaproteobacteria</taxon>
        <taxon>Alteromonadales</taxon>
        <taxon>Colwelliaceae</taxon>
        <taxon>Thalassomonas</taxon>
    </lineage>
</organism>
<feature type="signal peptide" evidence="1">
    <location>
        <begin position="1"/>
        <end position="22"/>
    </location>
</feature>
<name>A0ABY7VB69_9GAMM</name>
<gene>
    <name evidence="2" type="ORF">H3N35_20135</name>
</gene>
<evidence type="ECO:0000313" key="3">
    <source>
        <dbReference type="Proteomes" id="UP001215231"/>
    </source>
</evidence>
<feature type="chain" id="PRO_5046487402" evidence="1">
    <location>
        <begin position="23"/>
        <end position="265"/>
    </location>
</feature>
<evidence type="ECO:0000256" key="1">
    <source>
        <dbReference type="SAM" id="SignalP"/>
    </source>
</evidence>
<accession>A0ABY7VB69</accession>
<keyword evidence="3" id="KW-1185">Reference proteome</keyword>
<keyword evidence="1" id="KW-0732">Signal</keyword>
<protein>
    <submittedName>
        <fullName evidence="2">Uncharacterized protein</fullName>
    </submittedName>
</protein>
<dbReference type="Proteomes" id="UP001215231">
    <property type="component" value="Chromosome"/>
</dbReference>
<dbReference type="EMBL" id="CP059693">
    <property type="protein sequence ID" value="WDE10551.1"/>
    <property type="molecule type" value="Genomic_DNA"/>
</dbReference>
<reference evidence="2 3" key="1">
    <citation type="journal article" date="2022" name="Mar. Drugs">
        <title>Bioassay-Guided Fractionation Leads to the Detection of Cholic Acid Generated by the Rare Thalassomonas sp.</title>
        <authorList>
            <person name="Pheiffer F."/>
            <person name="Schneider Y.K."/>
            <person name="Hansen E.H."/>
            <person name="Andersen J.H."/>
            <person name="Isaksson J."/>
            <person name="Busche T."/>
            <person name="R C."/>
            <person name="Kalinowski J."/>
            <person name="Zyl L.V."/>
            <person name="Trindade M."/>
        </authorList>
    </citation>
    <scope>NUCLEOTIDE SEQUENCE [LARGE SCALE GENOMIC DNA]</scope>
    <source>
        <strain evidence="2 3">A5K-61T</strain>
    </source>
</reference>
<sequence>MKTKITLATLCIVAALFFIYNANKTPEQVLPEKAENIAVVEKSREAHQQVPASTELLAKQEEAFLAQLEKQHPVSEIEQAKTATIRLNKSFKRMHAMGNYFNAQRLQREEIQVLLEDSDNLDRAKEILLDIEATQQKFGEDQALARVYAIKMIAEQARLGDSQLLYEVTSGLAEQLNQQLELGAVIEGGREHDLEGLLVTAVQGASIEELGDSNNVAAFLEYTGYRYGMKKEIVDQYDAALFFPLKKKYGREKASDILSQVIIEE</sequence>
<evidence type="ECO:0000313" key="2">
    <source>
        <dbReference type="EMBL" id="WDE10551.1"/>
    </source>
</evidence>
<proteinExistence type="predicted"/>